<feature type="compositionally biased region" description="Basic and acidic residues" evidence="1">
    <location>
        <begin position="956"/>
        <end position="972"/>
    </location>
</feature>
<evidence type="ECO:0000313" key="3">
    <source>
        <dbReference type="Proteomes" id="UP001153620"/>
    </source>
</evidence>
<feature type="region of interest" description="Disordered" evidence="1">
    <location>
        <begin position="1156"/>
        <end position="1189"/>
    </location>
</feature>
<feature type="region of interest" description="Disordered" evidence="1">
    <location>
        <begin position="181"/>
        <end position="227"/>
    </location>
</feature>
<feature type="compositionally biased region" description="Low complexity" evidence="1">
    <location>
        <begin position="926"/>
        <end position="936"/>
    </location>
</feature>
<feature type="compositionally biased region" description="Low complexity" evidence="1">
    <location>
        <begin position="653"/>
        <end position="669"/>
    </location>
</feature>
<feature type="region of interest" description="Disordered" evidence="1">
    <location>
        <begin position="446"/>
        <end position="518"/>
    </location>
</feature>
<reference evidence="2" key="1">
    <citation type="submission" date="2022-01" db="EMBL/GenBank/DDBJ databases">
        <authorList>
            <person name="King R."/>
        </authorList>
    </citation>
    <scope>NUCLEOTIDE SEQUENCE</scope>
</reference>
<feature type="region of interest" description="Disordered" evidence="1">
    <location>
        <begin position="653"/>
        <end position="683"/>
    </location>
</feature>
<evidence type="ECO:0000313" key="2">
    <source>
        <dbReference type="EMBL" id="CAG9800969.1"/>
    </source>
</evidence>
<reference evidence="2" key="2">
    <citation type="submission" date="2022-10" db="EMBL/GenBank/DDBJ databases">
        <authorList>
            <consortium name="ENA_rothamsted_submissions"/>
            <consortium name="culmorum"/>
            <person name="King R."/>
        </authorList>
    </citation>
    <scope>NUCLEOTIDE SEQUENCE</scope>
</reference>
<dbReference type="AlphaFoldDB" id="A0A9N9RM98"/>
<feature type="region of interest" description="Disordered" evidence="1">
    <location>
        <begin position="135"/>
        <end position="159"/>
    </location>
</feature>
<feature type="compositionally biased region" description="Basic and acidic residues" evidence="1">
    <location>
        <begin position="1068"/>
        <end position="1081"/>
    </location>
</feature>
<feature type="compositionally biased region" description="Polar residues" evidence="1">
    <location>
        <begin position="852"/>
        <end position="862"/>
    </location>
</feature>
<feature type="compositionally biased region" description="Low complexity" evidence="1">
    <location>
        <begin position="1088"/>
        <end position="1101"/>
    </location>
</feature>
<feature type="region of interest" description="Disordered" evidence="1">
    <location>
        <begin position="542"/>
        <end position="565"/>
    </location>
</feature>
<feature type="region of interest" description="Disordered" evidence="1">
    <location>
        <begin position="1067"/>
        <end position="1102"/>
    </location>
</feature>
<dbReference type="Proteomes" id="UP001153620">
    <property type="component" value="Chromosome 1"/>
</dbReference>
<feature type="compositionally biased region" description="Polar residues" evidence="1">
    <location>
        <begin position="670"/>
        <end position="683"/>
    </location>
</feature>
<dbReference type="OrthoDB" id="7791714at2759"/>
<organism evidence="2 3">
    <name type="scientific">Chironomus riparius</name>
    <dbReference type="NCBI Taxonomy" id="315576"/>
    <lineage>
        <taxon>Eukaryota</taxon>
        <taxon>Metazoa</taxon>
        <taxon>Ecdysozoa</taxon>
        <taxon>Arthropoda</taxon>
        <taxon>Hexapoda</taxon>
        <taxon>Insecta</taxon>
        <taxon>Pterygota</taxon>
        <taxon>Neoptera</taxon>
        <taxon>Endopterygota</taxon>
        <taxon>Diptera</taxon>
        <taxon>Nematocera</taxon>
        <taxon>Chironomoidea</taxon>
        <taxon>Chironomidae</taxon>
        <taxon>Chironominae</taxon>
        <taxon>Chironomus</taxon>
    </lineage>
</organism>
<feature type="compositionally biased region" description="Polar residues" evidence="1">
    <location>
        <begin position="205"/>
        <end position="222"/>
    </location>
</feature>
<feature type="compositionally biased region" description="Basic and acidic residues" evidence="1">
    <location>
        <begin position="135"/>
        <end position="144"/>
    </location>
</feature>
<protein>
    <submittedName>
        <fullName evidence="2">Uncharacterized protein</fullName>
    </submittedName>
</protein>
<feature type="compositionally biased region" description="Polar residues" evidence="1">
    <location>
        <begin position="181"/>
        <end position="195"/>
    </location>
</feature>
<name>A0A9N9RM98_9DIPT</name>
<evidence type="ECO:0000256" key="1">
    <source>
        <dbReference type="SAM" id="MobiDB-lite"/>
    </source>
</evidence>
<feature type="region of interest" description="Disordered" evidence="1">
    <location>
        <begin position="54"/>
        <end position="95"/>
    </location>
</feature>
<gene>
    <name evidence="2" type="ORF">CHIRRI_LOCUS3906</name>
</gene>
<feature type="region of interest" description="Disordered" evidence="1">
    <location>
        <begin position="899"/>
        <end position="936"/>
    </location>
</feature>
<feature type="region of interest" description="Disordered" evidence="1">
    <location>
        <begin position="956"/>
        <end position="976"/>
    </location>
</feature>
<feature type="compositionally biased region" description="Low complexity" evidence="1">
    <location>
        <begin position="998"/>
        <end position="1011"/>
    </location>
</feature>
<sequence length="1189" mass="135034">MKQEMALYIELQLDPIYLRVNMQKKAFSERSSSSVRDRYSNDPAFTEDVRHLALPSRRNSGTSEAEEFKMFGKKKSKSKEENSSHYSLRLERKKKITQTNNHSAEYLCKNTSSSESIDNIISSYKLKGRKGFSLDRSYDMDAKPQSKPKRSSWFLRDKNRDKQSKSEKFLKRSSLDFTVTFDTKQPLSQPLPQNETKPRTKAKTIQRQNAADYTGDSSTTPQEEVPEPIKKLSKFQIGKRFLKGEIGIRSFNYYLLKEGLKKNTSKQKQEKPAYMSKSEENIYEEIFFYHDQPTPKPQMPPALPPLNKQTTSLSASSLHIKQTTAQSEDGNCLDCEICIQEAQEKHVLCTSQSCDKCLESHQKQNLMTNSLSGSEGYAKVVRKINNATIYDFFQQQNQGQTVLHFQSYNPSNPSIYKMETTPVAFDYNPLEEQIYQQQQQQVQHYARVASQQQKSFSGDGKITTKSSSSSDSLKGQRQRQHQLEQQQANEFYTRPNYLYPPSNNNNNNETQSNRTKEQIHSIYKTDSSNSLRSENSLNKIYNSKNSSQKSSQSNHNNNNSNNNNIINRDETQIRQDMSDSSLGDSLFSSDANKRYFGSSESCRFNYECGRRRCSLENEKCSFSDTCRYECNLRNCDCSSSYFSSDFDDTNIYNTSNNNNNNNNNNTNNTGSGRSNKSQHGNNTSTQQIVDYAYADPKSTAIHYAEDFIKHVNNVKRRNQNIPFDANNTLINAQLTAQSIYEVPKANPKRLDIESIRNNNNVIEICESHKSHITGYYITSNEDEMTIAIKESSTVGSIGDKMMTHTDNNAKGMSKAHLTGTVPKSSISSNDSKKSSTRSSLKHVKQQKETNRNHQTNDNNENLLKVTQGNENLLTNEGTTTITSSSSNFDIKNSATVVEHEQKVSVQNNTKNPVENDTRNINTKSEQPQQQQLQHPQPKIAIVDEYDDDEVFLDNTKLPEKSSTDNNDKKVAEKQQQQQIEIKVNEGKKSQLPMDTINVVSSSKNNSPYKSPLKAQTEASKQAQKVDVLTKADAKSIEPAVIKNNNKNTTTNADVVIDSDDDSVFINENKQKKTNKNDETSSKHKSVISNNAKTSSNASSLNPKAVDTVALQNHNSSRDSNVQSETTLSHQCGVPNIMCEGRHHDAVESVAYDYPEHENTRRYPSQLPQFDDYPGYMENYRPPRPVPIPR</sequence>
<feature type="compositionally biased region" description="Polar residues" evidence="1">
    <location>
        <begin position="903"/>
        <end position="925"/>
    </location>
</feature>
<dbReference type="EMBL" id="OU895877">
    <property type="protein sequence ID" value="CAG9800969.1"/>
    <property type="molecule type" value="Genomic_DNA"/>
</dbReference>
<feature type="region of interest" description="Disordered" evidence="1">
    <location>
        <begin position="804"/>
        <end position="862"/>
    </location>
</feature>
<feature type="region of interest" description="Disordered" evidence="1">
    <location>
        <begin position="998"/>
        <end position="1024"/>
    </location>
</feature>
<proteinExistence type="predicted"/>
<feature type="compositionally biased region" description="Low complexity" evidence="1">
    <location>
        <begin position="457"/>
        <end position="472"/>
    </location>
</feature>
<keyword evidence="3" id="KW-1185">Reference proteome</keyword>
<accession>A0A9N9RM98</accession>